<organism evidence="3 4">
    <name type="scientific">Penicillium patulum</name>
    <name type="common">Penicillium griseofulvum</name>
    <dbReference type="NCBI Taxonomy" id="5078"/>
    <lineage>
        <taxon>Eukaryota</taxon>
        <taxon>Fungi</taxon>
        <taxon>Dikarya</taxon>
        <taxon>Ascomycota</taxon>
        <taxon>Pezizomycotina</taxon>
        <taxon>Eurotiomycetes</taxon>
        <taxon>Eurotiomycetidae</taxon>
        <taxon>Eurotiales</taxon>
        <taxon>Aspergillaceae</taxon>
        <taxon>Penicillium</taxon>
    </lineage>
</organism>
<dbReference type="STRING" id="5078.A0A135LD36"/>
<feature type="domain" description="Serine hydrolase" evidence="2">
    <location>
        <begin position="2"/>
        <end position="233"/>
    </location>
</feature>
<dbReference type="EMBL" id="LHQR01000067">
    <property type="protein sequence ID" value="KXG46876.1"/>
    <property type="molecule type" value="Genomic_DNA"/>
</dbReference>
<dbReference type="GO" id="GO:0017000">
    <property type="term" value="P:antibiotic biosynthetic process"/>
    <property type="evidence" value="ECO:0007669"/>
    <property type="project" value="UniProtKB-ARBA"/>
</dbReference>
<dbReference type="InterPro" id="IPR050593">
    <property type="entry name" value="LovG"/>
</dbReference>
<evidence type="ECO:0000259" key="2">
    <source>
        <dbReference type="Pfam" id="PF03959"/>
    </source>
</evidence>
<dbReference type="GO" id="GO:0072330">
    <property type="term" value="P:monocarboxylic acid biosynthetic process"/>
    <property type="evidence" value="ECO:0007669"/>
    <property type="project" value="UniProtKB-ARBA"/>
</dbReference>
<comment type="caution">
    <text evidence="3">The sequence shown here is derived from an EMBL/GenBank/DDBJ whole genome shotgun (WGS) entry which is preliminary data.</text>
</comment>
<gene>
    <name evidence="3" type="ORF">PGRI_036220</name>
</gene>
<dbReference type="GO" id="GO:0019748">
    <property type="term" value="P:secondary metabolic process"/>
    <property type="evidence" value="ECO:0007669"/>
    <property type="project" value="TreeGrafter"/>
</dbReference>
<dbReference type="PANTHER" id="PTHR48070:SF4">
    <property type="entry name" value="ESTERASE ALNB"/>
    <property type="match status" value="1"/>
</dbReference>
<protein>
    <submittedName>
        <fullName evidence="3">Serine hydrolase FSH</fullName>
    </submittedName>
</protein>
<dbReference type="AlphaFoldDB" id="A0A135LD36"/>
<dbReference type="GO" id="GO:0016787">
    <property type="term" value="F:hydrolase activity"/>
    <property type="evidence" value="ECO:0007669"/>
    <property type="project" value="UniProtKB-KW"/>
</dbReference>
<dbReference type="SUPFAM" id="SSF53474">
    <property type="entry name" value="alpha/beta-Hydrolases"/>
    <property type="match status" value="1"/>
</dbReference>
<dbReference type="RefSeq" id="XP_040645412.1">
    <property type="nucleotide sequence ID" value="XM_040791335.1"/>
</dbReference>
<dbReference type="InterPro" id="IPR029058">
    <property type="entry name" value="AB_hydrolase_fold"/>
</dbReference>
<reference evidence="3 4" key="1">
    <citation type="journal article" date="2016" name="BMC Genomics">
        <title>Genome sequencing and secondary metabolism of the postharvest pathogen Penicillium griseofulvum.</title>
        <authorList>
            <person name="Banani H."/>
            <person name="Marcet-Houben M."/>
            <person name="Ballester A.R."/>
            <person name="Abbruscato P."/>
            <person name="Gonzalez-Candelas L."/>
            <person name="Gabaldon T."/>
            <person name="Spadaro D."/>
        </authorList>
    </citation>
    <scope>NUCLEOTIDE SEQUENCE [LARGE SCALE GENOMIC DNA]</scope>
    <source>
        <strain evidence="3 4">PG3</strain>
    </source>
</reference>
<dbReference type="OMA" id="DYNEEPI"/>
<dbReference type="GO" id="GO:0005737">
    <property type="term" value="C:cytoplasm"/>
    <property type="evidence" value="ECO:0007669"/>
    <property type="project" value="TreeGrafter"/>
</dbReference>
<dbReference type="GO" id="GO:0005634">
    <property type="term" value="C:nucleus"/>
    <property type="evidence" value="ECO:0007669"/>
    <property type="project" value="TreeGrafter"/>
</dbReference>
<keyword evidence="1 3" id="KW-0378">Hydrolase</keyword>
<dbReference type="GeneID" id="63706635"/>
<dbReference type="Proteomes" id="UP000070168">
    <property type="component" value="Unassembled WGS sequence"/>
</dbReference>
<keyword evidence="4" id="KW-1185">Reference proteome</keyword>
<dbReference type="Gene3D" id="3.40.50.1820">
    <property type="entry name" value="alpha/beta hydrolase"/>
    <property type="match status" value="1"/>
</dbReference>
<sequence length="334" mass="35870">MKFLCLPGGYCSATALKTQLGPFCDALASNGNASFLYTQGTTEVHVPPEFAGFFGPPPNYTFIKVDGPALGHTNMSDFPKRNTPEEAMKAATQAAGDPTFSCITEVMDRLVGILDSEGDIDGVIGFSEGAQIAASLILEEQRRERELGRIPRLKCAILFSGWPPVHPVSGKVVTADDYNEEPITIPTCHVVGASDPFLDGSMALYNMCDPDTADLFDHGAGHLIPRKKQTAEEIALVRHLEDHSPSSSDCSYSASFQRHRVLRTSHTNPTPTAPNATVTSAVPITDRTVKVLALHPNGVALNSHFSLEPRGQIFAEPKGANIGTRDVLGTQVED</sequence>
<evidence type="ECO:0000256" key="1">
    <source>
        <dbReference type="ARBA" id="ARBA00022801"/>
    </source>
</evidence>
<evidence type="ECO:0000313" key="4">
    <source>
        <dbReference type="Proteomes" id="UP000070168"/>
    </source>
</evidence>
<name>A0A135LD36_PENPA</name>
<dbReference type="PANTHER" id="PTHR48070">
    <property type="entry name" value="ESTERASE OVCA2"/>
    <property type="match status" value="1"/>
</dbReference>
<dbReference type="Pfam" id="PF03959">
    <property type="entry name" value="FSH1"/>
    <property type="match status" value="1"/>
</dbReference>
<proteinExistence type="predicted"/>
<dbReference type="InterPro" id="IPR005645">
    <property type="entry name" value="FSH-like_dom"/>
</dbReference>
<accession>A0A135LD36</accession>
<dbReference type="OrthoDB" id="414698at2759"/>
<evidence type="ECO:0000313" key="3">
    <source>
        <dbReference type="EMBL" id="KXG46876.1"/>
    </source>
</evidence>